<dbReference type="EMBL" id="LYDR01000127">
    <property type="protein sequence ID" value="ODA29601.1"/>
    <property type="molecule type" value="Genomic_DNA"/>
</dbReference>
<dbReference type="OrthoDB" id="9800549at2"/>
<evidence type="ECO:0000256" key="1">
    <source>
        <dbReference type="SAM" id="MobiDB-lite"/>
    </source>
</evidence>
<proteinExistence type="predicted"/>
<dbReference type="STRING" id="1841610.A6X21_07955"/>
<dbReference type="PROSITE" id="PS50967">
    <property type="entry name" value="HRDC"/>
    <property type="match status" value="1"/>
</dbReference>
<comment type="caution">
    <text evidence="3">The sequence shown here is derived from an EMBL/GenBank/DDBJ whole genome shotgun (WGS) entry which is preliminary data.</text>
</comment>
<dbReference type="InterPro" id="IPR010997">
    <property type="entry name" value="HRDC-like_sf"/>
</dbReference>
<dbReference type="Pfam" id="PF00570">
    <property type="entry name" value="HRDC"/>
    <property type="match status" value="1"/>
</dbReference>
<dbReference type="GO" id="GO:0008408">
    <property type="term" value="F:3'-5' exonuclease activity"/>
    <property type="evidence" value="ECO:0007669"/>
    <property type="project" value="InterPro"/>
</dbReference>
<sequence length="423" mass="48409">MTESLMTQQHEFEAFCKSIRQAGIVGFDTEFISEFTWRPELCLLQLATPDRAVLVDPFEVRDLTPWWEIMLDPDVVVVAHGGREEARFCVTNTGQAPVNFKDVQIAEGFRGRSFPLGYDALVKRVLGHKSHGKETRSDWRRRPLTKSQVHYALEDVQHILPIWAKQSADLKKKNRLAWVEDEFTRLVRDVVLERADEAWLKLPGLHKLNSRELAVAKNVFWWREHEAETRDKPARRILRDDLLIELARRQPANIDELVATRDMNRTEYRKAAAEILAAIDTALALPEDQLPSRPPEPEDDQSHDEQLLGQLLGIALANRCAEMNVAMSIVGKTADLRHLVRWHVFGDKRHGTPRLMQGWRAEVCGDLLSNVLDGKISLRVADPQSDHPLVFEYRSDEGIVEKTSRLGPAKRPARTSRRKPKSS</sequence>
<evidence type="ECO:0000259" key="2">
    <source>
        <dbReference type="PROSITE" id="PS50967"/>
    </source>
</evidence>
<dbReference type="PANTHER" id="PTHR47649">
    <property type="entry name" value="RIBONUCLEASE D"/>
    <property type="match status" value="1"/>
</dbReference>
<dbReference type="Gene3D" id="1.10.150.80">
    <property type="entry name" value="HRDC domain"/>
    <property type="match status" value="2"/>
</dbReference>
<dbReference type="InterPro" id="IPR036397">
    <property type="entry name" value="RNaseH_sf"/>
</dbReference>
<evidence type="ECO:0000313" key="3">
    <source>
        <dbReference type="EMBL" id="ODA29601.1"/>
    </source>
</evidence>
<name>A0A1C3E8R3_9PLAN</name>
<feature type="compositionally biased region" description="Basic residues" evidence="1">
    <location>
        <begin position="411"/>
        <end position="423"/>
    </location>
</feature>
<dbReference type="GO" id="GO:0000166">
    <property type="term" value="F:nucleotide binding"/>
    <property type="evidence" value="ECO:0007669"/>
    <property type="project" value="InterPro"/>
</dbReference>
<gene>
    <name evidence="3" type="ORF">A6X21_07955</name>
</gene>
<dbReference type="InterPro" id="IPR044876">
    <property type="entry name" value="HRDC_dom_sf"/>
</dbReference>
<keyword evidence="4" id="KW-1185">Reference proteome</keyword>
<feature type="domain" description="HRDC" evidence="2">
    <location>
        <begin position="209"/>
        <end position="289"/>
    </location>
</feature>
<dbReference type="Gene3D" id="3.30.420.10">
    <property type="entry name" value="Ribonuclease H-like superfamily/Ribonuclease H"/>
    <property type="match status" value="1"/>
</dbReference>
<dbReference type="GO" id="GO:0006139">
    <property type="term" value="P:nucleobase-containing compound metabolic process"/>
    <property type="evidence" value="ECO:0007669"/>
    <property type="project" value="InterPro"/>
</dbReference>
<dbReference type="InterPro" id="IPR012337">
    <property type="entry name" value="RNaseH-like_sf"/>
</dbReference>
<organism evidence="3 4">
    <name type="scientific">Planctopirus hydrillae</name>
    <dbReference type="NCBI Taxonomy" id="1841610"/>
    <lineage>
        <taxon>Bacteria</taxon>
        <taxon>Pseudomonadati</taxon>
        <taxon>Planctomycetota</taxon>
        <taxon>Planctomycetia</taxon>
        <taxon>Planctomycetales</taxon>
        <taxon>Planctomycetaceae</taxon>
        <taxon>Planctopirus</taxon>
    </lineage>
</organism>
<dbReference type="InterPro" id="IPR002562">
    <property type="entry name" value="3'-5'_exonuclease_dom"/>
</dbReference>
<dbReference type="SMART" id="SM00341">
    <property type="entry name" value="HRDC"/>
    <property type="match status" value="1"/>
</dbReference>
<dbReference type="SUPFAM" id="SSF53098">
    <property type="entry name" value="Ribonuclease H-like"/>
    <property type="match status" value="1"/>
</dbReference>
<feature type="region of interest" description="Disordered" evidence="1">
    <location>
        <begin position="402"/>
        <end position="423"/>
    </location>
</feature>
<accession>A0A1C3E8R3</accession>
<evidence type="ECO:0000313" key="4">
    <source>
        <dbReference type="Proteomes" id="UP000094828"/>
    </source>
</evidence>
<protein>
    <submittedName>
        <fullName evidence="3">Ribonuclease D</fullName>
    </submittedName>
</protein>
<dbReference type="GO" id="GO:0003676">
    <property type="term" value="F:nucleic acid binding"/>
    <property type="evidence" value="ECO:0007669"/>
    <property type="project" value="InterPro"/>
</dbReference>
<dbReference type="InterPro" id="IPR051086">
    <property type="entry name" value="RNase_D-like"/>
</dbReference>
<dbReference type="PANTHER" id="PTHR47649:SF1">
    <property type="entry name" value="RIBONUCLEASE D"/>
    <property type="match status" value="1"/>
</dbReference>
<reference evidence="3 4" key="1">
    <citation type="submission" date="2016-05" db="EMBL/GenBank/DDBJ databases">
        <title>Genomic and physiological characterization of Planctopirus sp. isolated from fresh water lake.</title>
        <authorList>
            <person name="Subhash Y."/>
            <person name="Ramana C."/>
        </authorList>
    </citation>
    <scope>NUCLEOTIDE SEQUENCE [LARGE SCALE GENOMIC DNA]</scope>
    <source>
        <strain evidence="3 4">JC280</strain>
    </source>
</reference>
<dbReference type="Proteomes" id="UP000094828">
    <property type="component" value="Unassembled WGS sequence"/>
</dbReference>
<dbReference type="RefSeq" id="WP_068849433.1">
    <property type="nucleotide sequence ID" value="NZ_LYDR01000127.1"/>
</dbReference>
<dbReference type="SUPFAM" id="SSF47819">
    <property type="entry name" value="HRDC-like"/>
    <property type="match status" value="2"/>
</dbReference>
<dbReference type="AlphaFoldDB" id="A0A1C3E8R3"/>
<dbReference type="Pfam" id="PF01612">
    <property type="entry name" value="DNA_pol_A_exo1"/>
    <property type="match status" value="1"/>
</dbReference>
<dbReference type="CDD" id="cd06142">
    <property type="entry name" value="RNaseD_exo"/>
    <property type="match status" value="1"/>
</dbReference>
<dbReference type="SMART" id="SM00474">
    <property type="entry name" value="35EXOc"/>
    <property type="match status" value="1"/>
</dbReference>
<dbReference type="InterPro" id="IPR002121">
    <property type="entry name" value="HRDC_dom"/>
</dbReference>